<proteinExistence type="predicted"/>
<dbReference type="AlphaFoldDB" id="A0A151IYR1"/>
<organism evidence="1 2">
    <name type="scientific">Trachymyrmex cornetzi</name>
    <dbReference type="NCBI Taxonomy" id="471704"/>
    <lineage>
        <taxon>Eukaryota</taxon>
        <taxon>Metazoa</taxon>
        <taxon>Ecdysozoa</taxon>
        <taxon>Arthropoda</taxon>
        <taxon>Hexapoda</taxon>
        <taxon>Insecta</taxon>
        <taxon>Pterygota</taxon>
        <taxon>Neoptera</taxon>
        <taxon>Endopterygota</taxon>
        <taxon>Hymenoptera</taxon>
        <taxon>Apocrita</taxon>
        <taxon>Aculeata</taxon>
        <taxon>Formicoidea</taxon>
        <taxon>Formicidae</taxon>
        <taxon>Myrmicinae</taxon>
        <taxon>Trachymyrmex</taxon>
    </lineage>
</organism>
<reference evidence="1 2" key="1">
    <citation type="submission" date="2015-09" db="EMBL/GenBank/DDBJ databases">
        <title>Trachymyrmex cornetzi WGS genome.</title>
        <authorList>
            <person name="Nygaard S."/>
            <person name="Hu H."/>
            <person name="Boomsma J."/>
            <person name="Zhang G."/>
        </authorList>
    </citation>
    <scope>NUCLEOTIDE SEQUENCE [LARGE SCALE GENOMIC DNA]</scope>
    <source>
        <strain evidence="1">Tcor2-1</strain>
        <tissue evidence="1">Whole body</tissue>
    </source>
</reference>
<sequence>KLTNAINRFKFKELESVVIPVILEEKKKKKKVQHITPTYFALFFEQKYGQKLKSVIKLLWIEQQNVLQAEDISQPLVYKPSEPVISNKSVDYIQFLTALVERHVLMTSLPEYISNFMIKGRNEITLQTVQQAQSSL</sequence>
<dbReference type="Proteomes" id="UP000078492">
    <property type="component" value="Unassembled WGS sequence"/>
</dbReference>
<feature type="non-terminal residue" evidence="1">
    <location>
        <position position="1"/>
    </location>
</feature>
<accession>A0A151IYR1</accession>
<dbReference type="EMBL" id="KQ980745">
    <property type="protein sequence ID" value="KYN13689.1"/>
    <property type="molecule type" value="Genomic_DNA"/>
</dbReference>
<name>A0A151IYR1_9HYME</name>
<protein>
    <submittedName>
        <fullName evidence="1">Uncharacterized protein</fullName>
    </submittedName>
</protein>
<evidence type="ECO:0000313" key="2">
    <source>
        <dbReference type="Proteomes" id="UP000078492"/>
    </source>
</evidence>
<gene>
    <name evidence="1" type="ORF">ALC57_14155</name>
</gene>
<keyword evidence="2" id="KW-1185">Reference proteome</keyword>
<evidence type="ECO:0000313" key="1">
    <source>
        <dbReference type="EMBL" id="KYN13689.1"/>
    </source>
</evidence>